<evidence type="ECO:0000256" key="5">
    <source>
        <dbReference type="SAM" id="MobiDB-lite"/>
    </source>
</evidence>
<dbReference type="SUPFAM" id="SSF101936">
    <property type="entry name" value="DNA-binding pseudobarrel domain"/>
    <property type="match status" value="1"/>
</dbReference>
<dbReference type="SMART" id="SM01019">
    <property type="entry name" value="B3"/>
    <property type="match status" value="1"/>
</dbReference>
<protein>
    <recommendedName>
        <fullName evidence="6">TF-B3 domain-containing protein</fullName>
    </recommendedName>
</protein>
<dbReference type="EMBL" id="CM035434">
    <property type="protein sequence ID" value="KAH7291345.1"/>
    <property type="molecule type" value="Genomic_DNA"/>
</dbReference>
<evidence type="ECO:0000313" key="7">
    <source>
        <dbReference type="EMBL" id="KAH7291345.1"/>
    </source>
</evidence>
<evidence type="ECO:0000256" key="2">
    <source>
        <dbReference type="ARBA" id="ARBA00023125"/>
    </source>
</evidence>
<proteinExistence type="predicted"/>
<dbReference type="InterPro" id="IPR044837">
    <property type="entry name" value="REM16-like"/>
</dbReference>
<evidence type="ECO:0000313" key="8">
    <source>
        <dbReference type="Proteomes" id="UP000825935"/>
    </source>
</evidence>
<keyword evidence="1" id="KW-0805">Transcription regulation</keyword>
<dbReference type="PANTHER" id="PTHR31391">
    <property type="entry name" value="B3 DOMAIN-CONTAINING PROTEIN OS11G0197600-RELATED"/>
    <property type="match status" value="1"/>
</dbReference>
<reference evidence="7" key="1">
    <citation type="submission" date="2021-08" db="EMBL/GenBank/DDBJ databases">
        <title>WGS assembly of Ceratopteris richardii.</title>
        <authorList>
            <person name="Marchant D.B."/>
            <person name="Chen G."/>
            <person name="Jenkins J."/>
            <person name="Shu S."/>
            <person name="Leebens-Mack J."/>
            <person name="Grimwood J."/>
            <person name="Schmutz J."/>
            <person name="Soltis P."/>
            <person name="Soltis D."/>
            <person name="Chen Z.-H."/>
        </authorList>
    </citation>
    <scope>NUCLEOTIDE SEQUENCE</scope>
    <source>
        <strain evidence="7">Whitten #5841</strain>
        <tissue evidence="7">Leaf</tissue>
    </source>
</reference>
<keyword evidence="8" id="KW-1185">Reference proteome</keyword>
<evidence type="ECO:0000256" key="4">
    <source>
        <dbReference type="ARBA" id="ARBA00023242"/>
    </source>
</evidence>
<dbReference type="InterPro" id="IPR015300">
    <property type="entry name" value="DNA-bd_pseudobarrel_sf"/>
</dbReference>
<feature type="domain" description="TF-B3" evidence="6">
    <location>
        <begin position="68"/>
        <end position="168"/>
    </location>
</feature>
<dbReference type="Proteomes" id="UP000825935">
    <property type="component" value="Chromosome 29"/>
</dbReference>
<sequence>MHSDKRMRGTPWVAPVDCGPSNEARIACVPCIIRCHEIHRVWSRDCFDACPKCTTACSSSSRLPFFFKYVDLSMESTYYQPAMEVPLEFARIHILDHICHVELEGPDRRLLFVKVKHRQSNRILANGWKHFAEIYNLERGDALLFTLMTPRSSRGCGLNFEVKIFKAEKSTTFPRMLKDSNERLLGCGSLCDRRHVKNKEVIGELDLCNKSVKLNGVGEIDMSAKKPEPGKKGIALEANMKEDLNDIKQNHSDKDMDLKAPIRDDQAVMVKDPKEKGLECIVANVFASTIDLENKGPECIPVKSNLDASMKETMNPVELIENIIAPSTSRDKGAENMNKTALIEENTDGIVKMFPDNKMINEGGVGVHAHDAIAVKTEHQTESSPSKDVSNGGSYSLKHEVKPDTSGQGTDSLTSLSTYVKRKTALEAMARIAKCYRSNTLRPSHSLRITDGGKEIGESEIKEDSDEIRLLEGPYGERGDSNLPFLCRQTPLSLTHSPLSFSRSLFQHSFPEASYKMPSCGTGDVT</sequence>
<evidence type="ECO:0000256" key="1">
    <source>
        <dbReference type="ARBA" id="ARBA00023015"/>
    </source>
</evidence>
<dbReference type="GO" id="GO:0003677">
    <property type="term" value="F:DNA binding"/>
    <property type="evidence" value="ECO:0007669"/>
    <property type="project" value="UniProtKB-KW"/>
</dbReference>
<evidence type="ECO:0000259" key="6">
    <source>
        <dbReference type="PROSITE" id="PS50863"/>
    </source>
</evidence>
<keyword evidence="4" id="KW-0539">Nucleus</keyword>
<keyword evidence="2" id="KW-0238">DNA-binding</keyword>
<feature type="compositionally biased region" description="Polar residues" evidence="5">
    <location>
        <begin position="382"/>
        <end position="394"/>
    </location>
</feature>
<dbReference type="Pfam" id="PF02362">
    <property type="entry name" value="B3"/>
    <property type="match status" value="1"/>
</dbReference>
<dbReference type="CDD" id="cd10017">
    <property type="entry name" value="B3_DNA"/>
    <property type="match status" value="1"/>
</dbReference>
<dbReference type="InterPro" id="IPR003340">
    <property type="entry name" value="B3_DNA-bd"/>
</dbReference>
<comment type="caution">
    <text evidence="7">The sequence shown here is derived from an EMBL/GenBank/DDBJ whole genome shotgun (WGS) entry which is preliminary data.</text>
</comment>
<accession>A0A8T2R6Z2</accession>
<name>A0A8T2R6Z2_CERRI</name>
<feature type="region of interest" description="Disordered" evidence="5">
    <location>
        <begin position="377"/>
        <end position="413"/>
    </location>
</feature>
<dbReference type="PROSITE" id="PS50863">
    <property type="entry name" value="B3"/>
    <property type="match status" value="1"/>
</dbReference>
<evidence type="ECO:0000256" key="3">
    <source>
        <dbReference type="ARBA" id="ARBA00023163"/>
    </source>
</evidence>
<dbReference type="Gene3D" id="2.40.330.10">
    <property type="entry name" value="DNA-binding pseudobarrel domain"/>
    <property type="match status" value="1"/>
</dbReference>
<gene>
    <name evidence="7" type="ORF">KP509_29G012600</name>
</gene>
<dbReference type="OrthoDB" id="623918at2759"/>
<keyword evidence="3" id="KW-0804">Transcription</keyword>
<dbReference type="AlphaFoldDB" id="A0A8T2R6Z2"/>
<organism evidence="7 8">
    <name type="scientific">Ceratopteris richardii</name>
    <name type="common">Triangle waterfern</name>
    <dbReference type="NCBI Taxonomy" id="49495"/>
    <lineage>
        <taxon>Eukaryota</taxon>
        <taxon>Viridiplantae</taxon>
        <taxon>Streptophyta</taxon>
        <taxon>Embryophyta</taxon>
        <taxon>Tracheophyta</taxon>
        <taxon>Polypodiopsida</taxon>
        <taxon>Polypodiidae</taxon>
        <taxon>Polypodiales</taxon>
        <taxon>Pteridineae</taxon>
        <taxon>Pteridaceae</taxon>
        <taxon>Parkerioideae</taxon>
        <taxon>Ceratopteris</taxon>
    </lineage>
</organism>